<protein>
    <submittedName>
        <fullName evidence="5">Retrovirus-related Pol polyprotein from transposon 17.6</fullName>
    </submittedName>
</protein>
<dbReference type="GO" id="GO:0003824">
    <property type="term" value="F:catalytic activity"/>
    <property type="evidence" value="ECO:0007669"/>
    <property type="project" value="UniProtKB-KW"/>
</dbReference>
<feature type="domain" description="Reverse transcriptase/retrotransposon-derived protein RNase H-like" evidence="4">
    <location>
        <begin position="199"/>
        <end position="260"/>
    </location>
</feature>
<keyword evidence="2" id="KW-0812">Transmembrane</keyword>
<dbReference type="Pfam" id="PF17919">
    <property type="entry name" value="RT_RNaseH_2"/>
    <property type="match status" value="1"/>
</dbReference>
<organism evidence="5 6">
    <name type="scientific">Mucuna pruriens</name>
    <name type="common">Velvet bean</name>
    <name type="synonym">Dolichos pruriens</name>
    <dbReference type="NCBI Taxonomy" id="157652"/>
    <lineage>
        <taxon>Eukaryota</taxon>
        <taxon>Viridiplantae</taxon>
        <taxon>Streptophyta</taxon>
        <taxon>Embryophyta</taxon>
        <taxon>Tracheophyta</taxon>
        <taxon>Spermatophyta</taxon>
        <taxon>Magnoliopsida</taxon>
        <taxon>eudicotyledons</taxon>
        <taxon>Gunneridae</taxon>
        <taxon>Pentapetalae</taxon>
        <taxon>rosids</taxon>
        <taxon>fabids</taxon>
        <taxon>Fabales</taxon>
        <taxon>Fabaceae</taxon>
        <taxon>Papilionoideae</taxon>
        <taxon>50 kb inversion clade</taxon>
        <taxon>NPAAA clade</taxon>
        <taxon>indigoferoid/millettioid clade</taxon>
        <taxon>Phaseoleae</taxon>
        <taxon>Mucuna</taxon>
    </lineage>
</organism>
<dbReference type="InterPro" id="IPR043128">
    <property type="entry name" value="Rev_trsase/Diguanyl_cyclase"/>
</dbReference>
<dbReference type="OrthoDB" id="529980at2759"/>
<feature type="transmembrane region" description="Helical" evidence="2">
    <location>
        <begin position="372"/>
        <end position="392"/>
    </location>
</feature>
<feature type="non-terminal residue" evidence="5">
    <location>
        <position position="1"/>
    </location>
</feature>
<dbReference type="InterPro" id="IPR043502">
    <property type="entry name" value="DNA/RNA_pol_sf"/>
</dbReference>
<feature type="domain" description="Reverse transcriptase" evidence="3">
    <location>
        <begin position="31"/>
        <end position="142"/>
    </location>
</feature>
<dbReference type="Proteomes" id="UP000257109">
    <property type="component" value="Unassembled WGS sequence"/>
</dbReference>
<dbReference type="Gene3D" id="3.10.10.10">
    <property type="entry name" value="HIV Type 1 Reverse Transcriptase, subunit A, domain 1"/>
    <property type="match status" value="1"/>
</dbReference>
<dbReference type="InterPro" id="IPR041577">
    <property type="entry name" value="RT_RNaseH_2"/>
</dbReference>
<keyword evidence="2" id="KW-1133">Transmembrane helix</keyword>
<evidence type="ECO:0000313" key="6">
    <source>
        <dbReference type="Proteomes" id="UP000257109"/>
    </source>
</evidence>
<gene>
    <name evidence="5" type="primary">pol</name>
    <name evidence="5" type="ORF">CR513_15236</name>
</gene>
<keyword evidence="1" id="KW-0511">Multifunctional enzyme</keyword>
<keyword evidence="2" id="KW-0472">Membrane</keyword>
<reference evidence="5" key="1">
    <citation type="submission" date="2018-05" db="EMBL/GenBank/DDBJ databases">
        <title>Draft genome of Mucuna pruriens seed.</title>
        <authorList>
            <person name="Nnadi N.E."/>
            <person name="Vos R."/>
            <person name="Hasami M.H."/>
            <person name="Devisetty U.K."/>
            <person name="Aguiy J.C."/>
        </authorList>
    </citation>
    <scope>NUCLEOTIDE SEQUENCE [LARGE SCALE GENOMIC DNA]</scope>
    <source>
        <strain evidence="5">JCA_2017</strain>
    </source>
</reference>
<dbReference type="Gene3D" id="3.30.70.270">
    <property type="match status" value="2"/>
</dbReference>
<dbReference type="PANTHER" id="PTHR37984:SF5">
    <property type="entry name" value="PROTEIN NYNRIN-LIKE"/>
    <property type="match status" value="1"/>
</dbReference>
<dbReference type="EMBL" id="QJKJ01002766">
    <property type="protein sequence ID" value="RDY01442.1"/>
    <property type="molecule type" value="Genomic_DNA"/>
</dbReference>
<evidence type="ECO:0000259" key="4">
    <source>
        <dbReference type="Pfam" id="PF17919"/>
    </source>
</evidence>
<sequence length="440" mass="51502">MCMDNQPISFITIRYRHPIPHLDDLLDELYDLRSGYHQIHMKEGDEWKISFKTKLGLYEWLVMPFWFTNAPSTFMRLMNYILRSLIGKCVVACLDDILVYSTCIDDHILHVRNVLLLLRQECLYVSLDKCTLCTCEVVFLGYVKLALSENHTKLANTKIVGDVRSFRRLDSFYRRLVKYFNTLASPLNEIVKKDVGFKWEESQERAFQALKEKLPILALPNFSRTFELKCDASNVGVGVVLLQEGHHKTYFSEKLKNVWQYYLLPKEFVVHNDHEALKHLKSQNKLSKSISNGLSSLNNSHISNINKEKQTLLRHSLLSIIETKLLDLKHLKELYHKDEFFKEIYDLCANGANGGLENLKELCHKMNSLKKYMIFVIMVQMEVFIYMMIFSLKIKSCVPKSFVRGLLVKETHEGGLMGYFREYKTYKTLLKHFFLASYEA</sequence>
<dbReference type="PANTHER" id="PTHR37984">
    <property type="entry name" value="PROTEIN CBG26694"/>
    <property type="match status" value="1"/>
</dbReference>
<evidence type="ECO:0000313" key="5">
    <source>
        <dbReference type="EMBL" id="RDY01442.1"/>
    </source>
</evidence>
<evidence type="ECO:0000259" key="3">
    <source>
        <dbReference type="Pfam" id="PF00078"/>
    </source>
</evidence>
<accession>A0A371HFA0</accession>
<dbReference type="AlphaFoldDB" id="A0A371HFA0"/>
<comment type="caution">
    <text evidence="5">The sequence shown here is derived from an EMBL/GenBank/DDBJ whole genome shotgun (WGS) entry which is preliminary data.</text>
</comment>
<dbReference type="CDD" id="cd01647">
    <property type="entry name" value="RT_LTR"/>
    <property type="match status" value="1"/>
</dbReference>
<proteinExistence type="predicted"/>
<evidence type="ECO:0000256" key="1">
    <source>
        <dbReference type="ARBA" id="ARBA00023268"/>
    </source>
</evidence>
<evidence type="ECO:0000256" key="2">
    <source>
        <dbReference type="SAM" id="Phobius"/>
    </source>
</evidence>
<dbReference type="Pfam" id="PF00078">
    <property type="entry name" value="RVT_1"/>
    <property type="match status" value="1"/>
</dbReference>
<keyword evidence="6" id="KW-1185">Reference proteome</keyword>
<dbReference type="SUPFAM" id="SSF56672">
    <property type="entry name" value="DNA/RNA polymerases"/>
    <property type="match status" value="1"/>
</dbReference>
<dbReference type="InterPro" id="IPR000477">
    <property type="entry name" value="RT_dom"/>
</dbReference>
<name>A0A371HFA0_MUCPR</name>
<dbReference type="InterPro" id="IPR050951">
    <property type="entry name" value="Retrovirus_Pol_polyprotein"/>
</dbReference>